<accession>A0A0N5C9V2</accession>
<keyword evidence="2" id="KW-1185">Reference proteome</keyword>
<name>A0A0N5C9V2_STREA</name>
<feature type="transmembrane region" description="Helical" evidence="1">
    <location>
        <begin position="32"/>
        <end position="51"/>
    </location>
</feature>
<dbReference type="WBParaSite" id="SPAL_0001468050.1">
    <property type="protein sequence ID" value="SPAL_0001468050.1"/>
    <property type="gene ID" value="SPAL_0001468050"/>
</dbReference>
<proteinExistence type="predicted"/>
<evidence type="ECO:0000313" key="2">
    <source>
        <dbReference type="Proteomes" id="UP000046392"/>
    </source>
</evidence>
<keyword evidence="1" id="KW-1133">Transmembrane helix</keyword>
<evidence type="ECO:0000256" key="1">
    <source>
        <dbReference type="SAM" id="Phobius"/>
    </source>
</evidence>
<sequence>MELTVTNEKTLYIISFDISRKCHKNDNFFNCFFYYLCFYITYMNIITKITFKCD</sequence>
<dbReference type="Proteomes" id="UP000046392">
    <property type="component" value="Unplaced"/>
</dbReference>
<keyword evidence="1" id="KW-0812">Transmembrane</keyword>
<dbReference type="AlphaFoldDB" id="A0A0N5C9V2"/>
<protein>
    <submittedName>
        <fullName evidence="3">Uncharacterized protein</fullName>
    </submittedName>
</protein>
<keyword evidence="1" id="KW-0472">Membrane</keyword>
<evidence type="ECO:0000313" key="3">
    <source>
        <dbReference type="WBParaSite" id="SPAL_0001468050.1"/>
    </source>
</evidence>
<organism evidence="2 3">
    <name type="scientific">Strongyloides papillosus</name>
    <name type="common">Intestinal threadworm</name>
    <dbReference type="NCBI Taxonomy" id="174720"/>
    <lineage>
        <taxon>Eukaryota</taxon>
        <taxon>Metazoa</taxon>
        <taxon>Ecdysozoa</taxon>
        <taxon>Nematoda</taxon>
        <taxon>Chromadorea</taxon>
        <taxon>Rhabditida</taxon>
        <taxon>Tylenchina</taxon>
        <taxon>Panagrolaimomorpha</taxon>
        <taxon>Strongyloidoidea</taxon>
        <taxon>Strongyloididae</taxon>
        <taxon>Strongyloides</taxon>
    </lineage>
</organism>
<reference evidence="3" key="1">
    <citation type="submission" date="2017-02" db="UniProtKB">
        <authorList>
            <consortium name="WormBaseParasite"/>
        </authorList>
    </citation>
    <scope>IDENTIFICATION</scope>
</reference>